<proteinExistence type="predicted"/>
<feature type="transmembrane region" description="Helical" evidence="1">
    <location>
        <begin position="20"/>
        <end position="42"/>
    </location>
</feature>
<dbReference type="Proteomes" id="UP000600139">
    <property type="component" value="Unassembled WGS sequence"/>
</dbReference>
<keyword evidence="3" id="KW-1185">Reference proteome</keyword>
<keyword evidence="1" id="KW-1133">Transmembrane helix</keyword>
<dbReference type="AlphaFoldDB" id="A0A934VDG1"/>
<gene>
    <name evidence="2" type="ORF">JIN84_20355</name>
</gene>
<keyword evidence="1" id="KW-0812">Transmembrane</keyword>
<evidence type="ECO:0000313" key="2">
    <source>
        <dbReference type="EMBL" id="MBK1817986.1"/>
    </source>
</evidence>
<dbReference type="RefSeq" id="WP_200352910.1">
    <property type="nucleotide sequence ID" value="NZ_BAABHZ010000001.1"/>
</dbReference>
<reference evidence="2" key="1">
    <citation type="submission" date="2021-01" db="EMBL/GenBank/DDBJ databases">
        <title>Modified the classification status of verrucomicrobia.</title>
        <authorList>
            <person name="Feng X."/>
        </authorList>
    </citation>
    <scope>NUCLEOTIDE SEQUENCE</scope>
    <source>
        <strain evidence="2">JCM 18052</strain>
    </source>
</reference>
<evidence type="ECO:0000256" key="1">
    <source>
        <dbReference type="SAM" id="Phobius"/>
    </source>
</evidence>
<evidence type="ECO:0000313" key="3">
    <source>
        <dbReference type="Proteomes" id="UP000600139"/>
    </source>
</evidence>
<keyword evidence="1" id="KW-0472">Membrane</keyword>
<accession>A0A934VDG1</accession>
<feature type="transmembrane region" description="Helical" evidence="1">
    <location>
        <begin position="54"/>
        <end position="76"/>
    </location>
</feature>
<organism evidence="2 3">
    <name type="scientific">Luteolibacter yonseiensis</name>
    <dbReference type="NCBI Taxonomy" id="1144680"/>
    <lineage>
        <taxon>Bacteria</taxon>
        <taxon>Pseudomonadati</taxon>
        <taxon>Verrucomicrobiota</taxon>
        <taxon>Verrucomicrobiia</taxon>
        <taxon>Verrucomicrobiales</taxon>
        <taxon>Verrucomicrobiaceae</taxon>
        <taxon>Luteolibacter</taxon>
    </lineage>
</organism>
<dbReference type="EMBL" id="JAENIK010000012">
    <property type="protein sequence ID" value="MBK1817986.1"/>
    <property type="molecule type" value="Genomic_DNA"/>
</dbReference>
<sequence>MKPLPNDHALLRPENPAVTVFRGTLWLLPTVFVVISLIGVEWGGGWSGFPVDILVVPALGLSVVFSIGAGWFNAWLSVDAHIHPSVVRWKTLKFSLLQLLIIPGVFISGSILLCSFNYLRVWW</sequence>
<comment type="caution">
    <text evidence="2">The sequence shown here is derived from an EMBL/GenBank/DDBJ whole genome shotgun (WGS) entry which is preliminary data.</text>
</comment>
<feature type="transmembrane region" description="Helical" evidence="1">
    <location>
        <begin position="96"/>
        <end position="119"/>
    </location>
</feature>
<name>A0A934VDG1_9BACT</name>
<protein>
    <submittedName>
        <fullName evidence="2">Uncharacterized protein</fullName>
    </submittedName>
</protein>